<reference evidence="2" key="1">
    <citation type="submission" date="2020-05" db="EMBL/GenBank/DDBJ databases">
        <title>Mycena genomes resolve the evolution of fungal bioluminescence.</title>
        <authorList>
            <person name="Tsai I.J."/>
        </authorList>
    </citation>
    <scope>NUCLEOTIDE SEQUENCE</scope>
    <source>
        <strain evidence="2">171206Taipei</strain>
    </source>
</reference>
<dbReference type="EMBL" id="JACAZF010000001">
    <property type="protein sequence ID" value="KAF7316008.1"/>
    <property type="molecule type" value="Genomic_DNA"/>
</dbReference>
<keyword evidence="3" id="KW-1185">Reference proteome</keyword>
<proteinExistence type="predicted"/>
<dbReference type="RefSeq" id="XP_037226031.1">
    <property type="nucleotide sequence ID" value="XM_037358121.1"/>
</dbReference>
<gene>
    <name evidence="2" type="ORF">MIND_00118100</name>
</gene>
<keyword evidence="1" id="KW-0812">Transmembrane</keyword>
<protein>
    <submittedName>
        <fullName evidence="2">Uncharacterized protein</fullName>
    </submittedName>
</protein>
<keyword evidence="1" id="KW-1133">Transmembrane helix</keyword>
<name>A0A8H6WID3_9AGAR</name>
<dbReference type="Proteomes" id="UP000636479">
    <property type="component" value="Unassembled WGS sequence"/>
</dbReference>
<organism evidence="2 3">
    <name type="scientific">Mycena indigotica</name>
    <dbReference type="NCBI Taxonomy" id="2126181"/>
    <lineage>
        <taxon>Eukaryota</taxon>
        <taxon>Fungi</taxon>
        <taxon>Dikarya</taxon>
        <taxon>Basidiomycota</taxon>
        <taxon>Agaricomycotina</taxon>
        <taxon>Agaricomycetes</taxon>
        <taxon>Agaricomycetidae</taxon>
        <taxon>Agaricales</taxon>
        <taxon>Marasmiineae</taxon>
        <taxon>Mycenaceae</taxon>
        <taxon>Mycena</taxon>
    </lineage>
</organism>
<dbReference type="GeneID" id="59340637"/>
<accession>A0A8H6WID3</accession>
<sequence>MRGCQDEGACKKQAKRQLLLLLAINITGPLHISFLLQLYPTNQGVILNMRFIDLFSVGRQGPAAPNPQFLSSIFRSPTVFMNKIVPPSLLLQKQ</sequence>
<evidence type="ECO:0000256" key="1">
    <source>
        <dbReference type="SAM" id="Phobius"/>
    </source>
</evidence>
<evidence type="ECO:0000313" key="3">
    <source>
        <dbReference type="Proteomes" id="UP000636479"/>
    </source>
</evidence>
<comment type="caution">
    <text evidence="2">The sequence shown here is derived from an EMBL/GenBank/DDBJ whole genome shotgun (WGS) entry which is preliminary data.</text>
</comment>
<keyword evidence="1" id="KW-0472">Membrane</keyword>
<dbReference type="AlphaFoldDB" id="A0A8H6WID3"/>
<evidence type="ECO:0000313" key="2">
    <source>
        <dbReference type="EMBL" id="KAF7316008.1"/>
    </source>
</evidence>
<feature type="transmembrane region" description="Helical" evidence="1">
    <location>
        <begin position="18"/>
        <end position="39"/>
    </location>
</feature>